<organism evidence="6 7">
    <name type="scientific">Neonectria ditissima</name>
    <dbReference type="NCBI Taxonomy" id="78410"/>
    <lineage>
        <taxon>Eukaryota</taxon>
        <taxon>Fungi</taxon>
        <taxon>Dikarya</taxon>
        <taxon>Ascomycota</taxon>
        <taxon>Pezizomycotina</taxon>
        <taxon>Sordariomycetes</taxon>
        <taxon>Hypocreomycetidae</taxon>
        <taxon>Hypocreales</taxon>
        <taxon>Nectriaceae</taxon>
        <taxon>Neonectria</taxon>
    </lineage>
</organism>
<feature type="domain" description="Nephrocystin 3-like N-terminal" evidence="5">
    <location>
        <begin position="238"/>
        <end position="403"/>
    </location>
</feature>
<dbReference type="Pfam" id="PF17107">
    <property type="entry name" value="SesA"/>
    <property type="match status" value="1"/>
</dbReference>
<feature type="repeat" description="ANK" evidence="3">
    <location>
        <begin position="1027"/>
        <end position="1059"/>
    </location>
</feature>
<feature type="repeat" description="ANK" evidence="3">
    <location>
        <begin position="722"/>
        <end position="754"/>
    </location>
</feature>
<dbReference type="AlphaFoldDB" id="A0A0P7AF69"/>
<feature type="repeat" description="ANK" evidence="3">
    <location>
        <begin position="789"/>
        <end position="821"/>
    </location>
</feature>
<dbReference type="Gene3D" id="1.25.40.20">
    <property type="entry name" value="Ankyrin repeat-containing domain"/>
    <property type="match status" value="4"/>
</dbReference>
<dbReference type="PROSITE" id="PS50297">
    <property type="entry name" value="ANK_REP_REGION"/>
    <property type="match status" value="6"/>
</dbReference>
<feature type="repeat" description="ANK" evidence="3">
    <location>
        <begin position="822"/>
        <end position="854"/>
    </location>
</feature>
<dbReference type="PROSITE" id="PS50088">
    <property type="entry name" value="ANK_REPEAT"/>
    <property type="match status" value="7"/>
</dbReference>
<dbReference type="PANTHER" id="PTHR24161:SF124">
    <property type="entry name" value="TRANSIENT RECEPTOR POTENTIAL CHANNEL PYREXIA"/>
    <property type="match status" value="1"/>
</dbReference>
<dbReference type="Gene3D" id="3.40.50.300">
    <property type="entry name" value="P-loop containing nucleotide triphosphate hydrolases"/>
    <property type="match status" value="1"/>
</dbReference>
<evidence type="ECO:0000313" key="7">
    <source>
        <dbReference type="Proteomes" id="UP000050424"/>
    </source>
</evidence>
<dbReference type="PRINTS" id="PR01415">
    <property type="entry name" value="ANKYRIN"/>
</dbReference>
<dbReference type="Pfam" id="PF24883">
    <property type="entry name" value="NPHP3_N"/>
    <property type="match status" value="1"/>
</dbReference>
<dbReference type="OrthoDB" id="195446at2759"/>
<dbReference type="InterPro" id="IPR002110">
    <property type="entry name" value="Ankyrin_rpt"/>
</dbReference>
<dbReference type="SMART" id="SM00248">
    <property type="entry name" value="ANK"/>
    <property type="match status" value="12"/>
</dbReference>
<reference evidence="6 7" key="1">
    <citation type="submission" date="2015-09" db="EMBL/GenBank/DDBJ databases">
        <title>Draft genome of a European isolate of the apple canker pathogen Neonectria ditissima.</title>
        <authorList>
            <person name="Gomez-Cortecero A."/>
            <person name="Harrison R.J."/>
            <person name="Armitage A.D."/>
        </authorList>
    </citation>
    <scope>NUCLEOTIDE SEQUENCE [LARGE SCALE GENOMIC DNA]</scope>
    <source>
        <strain evidence="6 7">R09/05</strain>
    </source>
</reference>
<protein>
    <submittedName>
        <fullName evidence="6">Uncharacterized protein</fullName>
    </submittedName>
</protein>
<dbReference type="STRING" id="78410.A0A0P7AF69"/>
<dbReference type="InterPro" id="IPR056884">
    <property type="entry name" value="NPHP3-like_N"/>
</dbReference>
<gene>
    <name evidence="6" type="ORF">AK830_g10674</name>
</gene>
<evidence type="ECO:0000256" key="3">
    <source>
        <dbReference type="PROSITE-ProRule" id="PRU00023"/>
    </source>
</evidence>
<name>A0A0P7AF69_9HYPO</name>
<evidence type="ECO:0000313" key="6">
    <source>
        <dbReference type="EMBL" id="KPM35886.1"/>
    </source>
</evidence>
<evidence type="ECO:0000259" key="4">
    <source>
        <dbReference type="Pfam" id="PF17107"/>
    </source>
</evidence>
<dbReference type="PANTHER" id="PTHR24161">
    <property type="entry name" value="ANK_REP_REGION DOMAIN-CONTAINING PROTEIN-RELATED"/>
    <property type="match status" value="1"/>
</dbReference>
<proteinExistence type="predicted"/>
<feature type="repeat" description="ANK" evidence="3">
    <location>
        <begin position="960"/>
        <end position="992"/>
    </location>
</feature>
<dbReference type="Proteomes" id="UP000050424">
    <property type="component" value="Unassembled WGS sequence"/>
</dbReference>
<feature type="domain" description="NACHT-NTPase and P-loop NTPases N-terminal" evidence="4">
    <location>
        <begin position="7"/>
        <end position="136"/>
    </location>
</feature>
<dbReference type="InterPro" id="IPR036770">
    <property type="entry name" value="Ankyrin_rpt-contain_sf"/>
</dbReference>
<keyword evidence="2 3" id="KW-0040">ANK repeat</keyword>
<dbReference type="InterPro" id="IPR031352">
    <property type="entry name" value="SesA"/>
</dbReference>
<feature type="repeat" description="ANK" evidence="3">
    <location>
        <begin position="1060"/>
        <end position="1092"/>
    </location>
</feature>
<dbReference type="SUPFAM" id="SSF48403">
    <property type="entry name" value="Ankyrin repeat"/>
    <property type="match status" value="1"/>
</dbReference>
<keyword evidence="7" id="KW-1185">Reference proteome</keyword>
<evidence type="ECO:0000259" key="5">
    <source>
        <dbReference type="Pfam" id="PF24883"/>
    </source>
</evidence>
<dbReference type="SUPFAM" id="SSF52540">
    <property type="entry name" value="P-loop containing nucleoside triphosphate hydrolases"/>
    <property type="match status" value="1"/>
</dbReference>
<dbReference type="Pfam" id="PF00023">
    <property type="entry name" value="Ank"/>
    <property type="match status" value="1"/>
</dbReference>
<dbReference type="InterPro" id="IPR027417">
    <property type="entry name" value="P-loop_NTPase"/>
</dbReference>
<accession>A0A0P7AF69</accession>
<keyword evidence="1" id="KW-0677">Repeat</keyword>
<evidence type="ECO:0000256" key="1">
    <source>
        <dbReference type="ARBA" id="ARBA00022737"/>
    </source>
</evidence>
<evidence type="ECO:0000256" key="2">
    <source>
        <dbReference type="ARBA" id="ARBA00023043"/>
    </source>
</evidence>
<comment type="caution">
    <text evidence="6">The sequence shown here is derived from an EMBL/GenBank/DDBJ whole genome shotgun (WGS) entry which is preliminary data.</text>
</comment>
<dbReference type="Pfam" id="PF12796">
    <property type="entry name" value="Ank_2"/>
    <property type="match status" value="3"/>
</dbReference>
<feature type="repeat" description="ANK" evidence="3">
    <location>
        <begin position="888"/>
        <end position="920"/>
    </location>
</feature>
<dbReference type="Pfam" id="PF13857">
    <property type="entry name" value="Ank_5"/>
    <property type="match status" value="1"/>
</dbReference>
<sequence>MDPLAIISGTITIVESILSTYNTIRHLQGLPKAFEEVGQNLPLAKETLQLARRQLKRANPDEPEKRAIEPVIRGCQQKVEALNDILKKIENSKDQEGDAQHWSTLAGFYHRVVVPMGKAYRVENLMGDIMDKLKALAIHQMFKAATQGQIEKLEKAIKELSEVEPSLPDSEFEIGGGNVNQNISDQGRGFVSKGGYVDNTMGNKFSAAKDMNFEATSTPLRFEEIQHEMFQISRMAPGAGTWLVESPEFIEWRDGKLQKLWYYGIAGVGKTVLASIIINHLHTRYSANTDVACIYVYFDYRKHQTQSLADIFSSLLVQLLRGGNYVANEIQEVYETWGVTHLHPGLEEYLKMLKSQAKRFQKVYMIVDALDECCGDTKKNTMNSFLRACQELPENVYMLFTSRPGLNSRLVKPDREFEITANAIDIKSYLNKSIESHPNLRAIIETGLKTDIAFRCRTFLLAHLHMEFLASKLTLGAFEHGLTQLSSTPNEVYDAALERITGQNEDRRQLAIRVITWIVFAERALTVTELIHALAIQDAASQIESSKRVIPKASATSETEWALTSACAGIVVGVVENDTGFLRLAHGSAEEYLRNGQSILFQDSQSTLAETCLHCLTNVPTKYSQVTADDFSQDYPFFRYAATYWGKHLSLKVKGSTYKLAWEFLADKRLLNRSVRAIDDSKICQERDVSGMHVAAYFGLVHLVRKAMGFRKRLDINARTQRNETPLHWAAAYRQREFLEFLVIQDADLNATNVDNRTPLHIAMMNEDTMSVSLLLATKRVNLELPDSQGYTPLTRAAFQGQLSMVEKLLKAGAAVDAHDKDDWTALRWAAQKGYKMIARLLINHGASIEPPSSDNWTLLRWAATYNRGDVITLLSEMRVDMNATDADGLTALRWAVSHDQAMTTWLLIQARADINKRDKKWVTPLHAVAERCHQSNSSNHILWLLLENHANVNAQTKNHGLTPLHMAASGGNDSAVWLLLEKGADPSKLDVNSRTALHCAVGSDNLRVAQLLIWRASGLVNAFDHEKRTVLHYAASQGNRSIVEMLLNSGADIDAQDGSGQTPLSLAVSQSHEDVAVCLIRSGANLDMPCKKKRPVVYLDKLAASMGNAVIVNAIRQARAE</sequence>
<dbReference type="EMBL" id="LKCW01000227">
    <property type="protein sequence ID" value="KPM35886.1"/>
    <property type="molecule type" value="Genomic_DNA"/>
</dbReference>